<feature type="domain" description="Peptidase S9 prolyl oligopeptidase catalytic" evidence="8">
    <location>
        <begin position="687"/>
        <end position="875"/>
    </location>
</feature>
<dbReference type="SUPFAM" id="SSF49468">
    <property type="entry name" value="VHL"/>
    <property type="match status" value="2"/>
</dbReference>
<evidence type="ECO:0000256" key="3">
    <source>
        <dbReference type="ARBA" id="ARBA00012062"/>
    </source>
</evidence>
<evidence type="ECO:0000313" key="11">
    <source>
        <dbReference type="EMBL" id="KAK4119845.1"/>
    </source>
</evidence>
<dbReference type="InterPro" id="IPR029058">
    <property type="entry name" value="AB_hydrolase_fold"/>
</dbReference>
<feature type="domain" description="Dipeptidylpeptidase IV N-terminal" evidence="9">
    <location>
        <begin position="316"/>
        <end position="594"/>
    </location>
</feature>
<evidence type="ECO:0000313" key="12">
    <source>
        <dbReference type="Proteomes" id="UP001302602"/>
    </source>
</evidence>
<dbReference type="Pfam" id="PF01847">
    <property type="entry name" value="VHL"/>
    <property type="match status" value="1"/>
</dbReference>
<proteinExistence type="inferred from homology"/>
<dbReference type="InterPro" id="IPR036208">
    <property type="entry name" value="VHL_sf"/>
</dbReference>
<dbReference type="EMBL" id="MU853244">
    <property type="protein sequence ID" value="KAK4119845.1"/>
    <property type="molecule type" value="Genomic_DNA"/>
</dbReference>
<dbReference type="GO" id="GO:0006508">
    <property type="term" value="P:proteolysis"/>
    <property type="evidence" value="ECO:0007669"/>
    <property type="project" value="InterPro"/>
</dbReference>
<evidence type="ECO:0000259" key="8">
    <source>
        <dbReference type="Pfam" id="PF00326"/>
    </source>
</evidence>
<dbReference type="Pfam" id="PF00930">
    <property type="entry name" value="DPPIV_N"/>
    <property type="match status" value="1"/>
</dbReference>
<dbReference type="GO" id="GO:0008236">
    <property type="term" value="F:serine-type peptidase activity"/>
    <property type="evidence" value="ECO:0007669"/>
    <property type="project" value="UniProtKB-KW"/>
</dbReference>
<reference evidence="11" key="1">
    <citation type="journal article" date="2023" name="Mol. Phylogenet. Evol.">
        <title>Genome-scale phylogeny and comparative genomics of the fungal order Sordariales.</title>
        <authorList>
            <person name="Hensen N."/>
            <person name="Bonometti L."/>
            <person name="Westerberg I."/>
            <person name="Brannstrom I.O."/>
            <person name="Guillou S."/>
            <person name="Cros-Aarteil S."/>
            <person name="Calhoun S."/>
            <person name="Haridas S."/>
            <person name="Kuo A."/>
            <person name="Mondo S."/>
            <person name="Pangilinan J."/>
            <person name="Riley R."/>
            <person name="LaButti K."/>
            <person name="Andreopoulos B."/>
            <person name="Lipzen A."/>
            <person name="Chen C."/>
            <person name="Yan M."/>
            <person name="Daum C."/>
            <person name="Ng V."/>
            <person name="Clum A."/>
            <person name="Steindorff A."/>
            <person name="Ohm R.A."/>
            <person name="Martin F."/>
            <person name="Silar P."/>
            <person name="Natvig D.O."/>
            <person name="Lalanne C."/>
            <person name="Gautier V."/>
            <person name="Ament-Velasquez S.L."/>
            <person name="Kruys A."/>
            <person name="Hutchinson M.I."/>
            <person name="Powell A.J."/>
            <person name="Barry K."/>
            <person name="Miller A.N."/>
            <person name="Grigoriev I.V."/>
            <person name="Debuchy R."/>
            <person name="Gladieux P."/>
            <person name="Hiltunen Thoren M."/>
            <person name="Johannesson H."/>
        </authorList>
    </citation>
    <scope>NUCLEOTIDE SEQUENCE</scope>
    <source>
        <strain evidence="11">CBS 731.68</strain>
    </source>
</reference>
<comment type="similarity">
    <text evidence="2">Belongs to the peptidase S9B family.</text>
</comment>
<dbReference type="InterPro" id="IPR001375">
    <property type="entry name" value="Peptidase_S9_cat"/>
</dbReference>
<dbReference type="InterPro" id="IPR024053">
    <property type="entry name" value="VHL_beta_dom"/>
</dbReference>
<dbReference type="RefSeq" id="XP_062643618.1">
    <property type="nucleotide sequence ID" value="XM_062793802.1"/>
</dbReference>
<evidence type="ECO:0000256" key="6">
    <source>
        <dbReference type="ARBA" id="ARBA00022825"/>
    </source>
</evidence>
<keyword evidence="7" id="KW-0325">Glycoprotein</keyword>
<evidence type="ECO:0000256" key="7">
    <source>
        <dbReference type="ARBA" id="ARBA00023180"/>
    </source>
</evidence>
<evidence type="ECO:0000256" key="4">
    <source>
        <dbReference type="ARBA" id="ARBA00014118"/>
    </source>
</evidence>
<dbReference type="GO" id="GO:0008239">
    <property type="term" value="F:dipeptidyl-peptidase activity"/>
    <property type="evidence" value="ECO:0007669"/>
    <property type="project" value="UniProtKB-EC"/>
</dbReference>
<dbReference type="Pfam" id="PF00326">
    <property type="entry name" value="Peptidase_S9"/>
    <property type="match status" value="1"/>
</dbReference>
<dbReference type="SUPFAM" id="SSF53474">
    <property type="entry name" value="alpha/beta-Hydrolases"/>
    <property type="match status" value="1"/>
</dbReference>
<keyword evidence="5" id="KW-0031">Aminopeptidase</keyword>
<keyword evidence="5" id="KW-0378">Hydrolase</keyword>
<dbReference type="EC" id="3.4.14.5" evidence="3"/>
<gene>
    <name evidence="11" type="ORF">N657DRAFT_649805</name>
</gene>
<dbReference type="GeneID" id="87830571"/>
<accession>A0AAN6TTG2</accession>
<keyword evidence="6" id="KW-0720">Serine protease</keyword>
<dbReference type="Gene3D" id="2.60.40.780">
    <property type="entry name" value="von Hippel-Lindau disease tumour suppressor, beta domain"/>
    <property type="match status" value="2"/>
</dbReference>
<dbReference type="InterPro" id="IPR002469">
    <property type="entry name" value="Peptidase_S9B_N"/>
</dbReference>
<protein>
    <recommendedName>
        <fullName evidence="4">Probable dipeptidyl-aminopeptidase B</fullName>
        <ecNumber evidence="3">3.4.14.5</ecNumber>
    </recommendedName>
</protein>
<feature type="domain" description="von Hippel-Lindau disease tumour suppressor beta" evidence="10">
    <location>
        <begin position="126"/>
        <end position="178"/>
    </location>
</feature>
<evidence type="ECO:0000259" key="10">
    <source>
        <dbReference type="Pfam" id="PF01847"/>
    </source>
</evidence>
<reference evidence="11" key="2">
    <citation type="submission" date="2023-05" db="EMBL/GenBank/DDBJ databases">
        <authorList>
            <consortium name="Lawrence Berkeley National Laboratory"/>
            <person name="Steindorff A."/>
            <person name="Hensen N."/>
            <person name="Bonometti L."/>
            <person name="Westerberg I."/>
            <person name="Brannstrom I.O."/>
            <person name="Guillou S."/>
            <person name="Cros-Aarteil S."/>
            <person name="Calhoun S."/>
            <person name="Haridas S."/>
            <person name="Kuo A."/>
            <person name="Mondo S."/>
            <person name="Pangilinan J."/>
            <person name="Riley R."/>
            <person name="Labutti K."/>
            <person name="Andreopoulos B."/>
            <person name="Lipzen A."/>
            <person name="Chen C."/>
            <person name="Yanf M."/>
            <person name="Daum C."/>
            <person name="Ng V."/>
            <person name="Clum A."/>
            <person name="Ohm R."/>
            <person name="Martin F."/>
            <person name="Silar P."/>
            <person name="Natvig D."/>
            <person name="Lalanne C."/>
            <person name="Gautier V."/>
            <person name="Ament-Velasquez S.L."/>
            <person name="Kruys A."/>
            <person name="Hutchinson M.I."/>
            <person name="Powell A.J."/>
            <person name="Barry K."/>
            <person name="Miller A.N."/>
            <person name="Grigoriev I.V."/>
            <person name="Debuchy R."/>
            <person name="Gladieux P."/>
            <person name="Thoren M.H."/>
            <person name="Johannesson H."/>
        </authorList>
    </citation>
    <scope>NUCLEOTIDE SEQUENCE</scope>
    <source>
        <strain evidence="11">CBS 731.68</strain>
    </source>
</reference>
<comment type="catalytic activity">
    <reaction evidence="1">
        <text>Release of an N-terminal dipeptide, Xaa-Yaa-|-Zaa-, from a polypeptide, preferentially when Yaa is Pro, provided Zaa is neither Pro nor hydroxyproline.</text>
        <dbReference type="EC" id="3.4.14.5"/>
    </reaction>
</comment>
<dbReference type="GO" id="GO:0004177">
    <property type="term" value="F:aminopeptidase activity"/>
    <property type="evidence" value="ECO:0007669"/>
    <property type="project" value="UniProtKB-KW"/>
</dbReference>
<sequence>MATPEERYSTQASVTPHWLSDTTLWYLRASALGTTEFIFVDAQSPSRRPAFDHALLAQKLAEHTGQEVDPSAPPFSWIELAPDASTVRFRFSGKTFQFLNGDGELEVWEGDFGTKLEPLAAEEPSTNGGEKAGLVIVNRTAGVLRVFWIDSNGEAVKYASIEAGKELEMRTYVGHVWRVEGEDGMRKVYKAVEGEGLAVVEGWKTKLEPLPVEEPSTNGGGTTLLTIVNRTAGVLKVFWIDSKGVAVDYGRVEAGKELGMRTYVGHVWRVEGENGERKAYKAIEGDGVAVVEGWKTREAADGSKEKRDAEAEQHGIFVRDYDVWIRDAEGEHRITDSASSGTRFDSGKIIRSADGKFSVVWEYTPEVGYSLNLVESTPKDQLQPKLTTTTYLKPGDKVRVDRPRMFDVEGRVEVSTDDTLFRNPYYIRNLGWNQDGDEYRFIFNERGHKHLRVIGMDRQGAVRSIVEESSETFINYSQKMYYLVSPDTTELLWTSERDGWNHLYLYDMKSGEVKSQVTSGEWVVREVERVDWNTRQAWLTVYGIIPDQDPYYAHLARVNLDGSEFTLLTEGDGTHSWTFSPNNHYLLDTYSRIDQLPVTNLRDASSGNQVIEVEGDDTVSLIAEGWNAPEIFTSPGRDGTTPIHGIIVRPKDFDPSKQYAVIEDIYAGPQDFFTTKPFTPSLGQRELADNGFVVVKLDGMGTNWRSKAFHDVCYKNLKDGGIPDRIAWIKAAASTRPWMDLSRVGICGGSAGGQNAAAALIFHGGFYKAAVADCGCHDNRLDKMWWNEQWMGWPVDESYAASSNVVHAANLTGALLLMVGELDDNVDPASTLQLVKALNDADKDYDMLLMPGKGHGAGDSGYGKRRRLQFLRRWLE</sequence>
<evidence type="ECO:0000256" key="2">
    <source>
        <dbReference type="ARBA" id="ARBA00006150"/>
    </source>
</evidence>
<comment type="caution">
    <text evidence="11">The sequence shown here is derived from an EMBL/GenBank/DDBJ whole genome shotgun (WGS) entry which is preliminary data.</text>
</comment>
<evidence type="ECO:0000256" key="5">
    <source>
        <dbReference type="ARBA" id="ARBA00022438"/>
    </source>
</evidence>
<dbReference type="InterPro" id="IPR050278">
    <property type="entry name" value="Serine_Prot_S9B/DPPIV"/>
</dbReference>
<organism evidence="11 12">
    <name type="scientific">Parathielavia appendiculata</name>
    <dbReference type="NCBI Taxonomy" id="2587402"/>
    <lineage>
        <taxon>Eukaryota</taxon>
        <taxon>Fungi</taxon>
        <taxon>Dikarya</taxon>
        <taxon>Ascomycota</taxon>
        <taxon>Pezizomycotina</taxon>
        <taxon>Sordariomycetes</taxon>
        <taxon>Sordariomycetidae</taxon>
        <taxon>Sordariales</taxon>
        <taxon>Chaetomiaceae</taxon>
        <taxon>Parathielavia</taxon>
    </lineage>
</organism>
<dbReference type="PANTHER" id="PTHR11731">
    <property type="entry name" value="PROTEASE FAMILY S9B,C DIPEPTIDYL-PEPTIDASE IV-RELATED"/>
    <property type="match status" value="1"/>
</dbReference>
<dbReference type="AlphaFoldDB" id="A0AAN6TTG2"/>
<keyword evidence="5" id="KW-0645">Protease</keyword>
<keyword evidence="12" id="KW-1185">Reference proteome</keyword>
<dbReference type="InterPro" id="IPR037140">
    <property type="entry name" value="VHL_beta_dom_sf"/>
</dbReference>
<dbReference type="Gene3D" id="3.40.50.1820">
    <property type="entry name" value="alpha/beta hydrolase"/>
    <property type="match status" value="1"/>
</dbReference>
<dbReference type="Proteomes" id="UP001302602">
    <property type="component" value="Unassembled WGS sequence"/>
</dbReference>
<dbReference type="Gene3D" id="2.140.10.30">
    <property type="entry name" value="Dipeptidylpeptidase IV, N-terminal domain"/>
    <property type="match status" value="1"/>
</dbReference>
<name>A0AAN6TTG2_9PEZI</name>
<dbReference type="PANTHER" id="PTHR11731:SF118">
    <property type="entry name" value="BLR1971 PROTEIN"/>
    <property type="match status" value="1"/>
</dbReference>
<evidence type="ECO:0000259" key="9">
    <source>
        <dbReference type="Pfam" id="PF00930"/>
    </source>
</evidence>
<evidence type="ECO:0000256" key="1">
    <source>
        <dbReference type="ARBA" id="ARBA00001257"/>
    </source>
</evidence>
<dbReference type="SUPFAM" id="SSF82171">
    <property type="entry name" value="DPP6 N-terminal domain-like"/>
    <property type="match status" value="1"/>
</dbReference>